<evidence type="ECO:0000256" key="1">
    <source>
        <dbReference type="SAM" id="SignalP"/>
    </source>
</evidence>
<organism evidence="2 3">
    <name type="scientific">Cephus cinctus</name>
    <name type="common">Wheat stem sawfly</name>
    <dbReference type="NCBI Taxonomy" id="211228"/>
    <lineage>
        <taxon>Eukaryota</taxon>
        <taxon>Metazoa</taxon>
        <taxon>Ecdysozoa</taxon>
        <taxon>Arthropoda</taxon>
        <taxon>Hexapoda</taxon>
        <taxon>Insecta</taxon>
        <taxon>Pterygota</taxon>
        <taxon>Neoptera</taxon>
        <taxon>Endopterygota</taxon>
        <taxon>Hymenoptera</taxon>
        <taxon>Cephoidea</taxon>
        <taxon>Cephidae</taxon>
        <taxon>Cephus</taxon>
    </lineage>
</organism>
<keyword evidence="1" id="KW-0732">Signal</keyword>
<dbReference type="KEGG" id="ccin:107266839"/>
<protein>
    <submittedName>
        <fullName evidence="3">Uncharacterized protein LOC107266839</fullName>
    </submittedName>
</protein>
<reference evidence="3" key="1">
    <citation type="submission" date="2025-08" db="UniProtKB">
        <authorList>
            <consortium name="RefSeq"/>
        </authorList>
    </citation>
    <scope>IDENTIFICATION</scope>
</reference>
<proteinExistence type="predicted"/>
<name>A0AAJ7BSH1_CEPCN</name>
<evidence type="ECO:0000313" key="3">
    <source>
        <dbReference type="RefSeq" id="XP_015593236.1"/>
    </source>
</evidence>
<dbReference type="RefSeq" id="XP_015593236.1">
    <property type="nucleotide sequence ID" value="XM_015737750.2"/>
</dbReference>
<feature type="signal peptide" evidence="1">
    <location>
        <begin position="1"/>
        <end position="20"/>
    </location>
</feature>
<dbReference type="AlphaFoldDB" id="A0AAJ7BSH1"/>
<evidence type="ECO:0000313" key="2">
    <source>
        <dbReference type="Proteomes" id="UP000694920"/>
    </source>
</evidence>
<feature type="chain" id="PRO_5042610736" evidence="1">
    <location>
        <begin position="21"/>
        <end position="228"/>
    </location>
</feature>
<gene>
    <name evidence="3" type="primary">LOC107266839</name>
</gene>
<keyword evidence="2" id="KW-1185">Reference proteome</keyword>
<dbReference type="Proteomes" id="UP000694920">
    <property type="component" value="Unplaced"/>
</dbReference>
<accession>A0AAJ7BSH1</accession>
<sequence>MFKLEIILTVLTISLNLALSRPAEEPIRIDLTPTQATDLSSRLQEGKELLGQLADRVRFGRGRFVNSAAMVRNIIVNHAEEAASEAQNNVASVIAAKSDIVAQGQNVLNSIQKGVFANFLAPKTRETVRLESEAGQAFFERNKESPVETILGNILRPTPLVDGIREEEKYGNSGDKFSGIGRALVNGFEGISNFLNSVVDLPIDAAKKTSRGVTEALNQIGARLIGLQ</sequence>
<dbReference type="GeneID" id="107266839"/>